<evidence type="ECO:0000313" key="9">
    <source>
        <dbReference type="EMBL" id="KRG22034.1"/>
    </source>
</evidence>
<comment type="subunit">
    <text evidence="7">Consists of a catalytic RNA component (M1 or rnpB) and a protein subunit.</text>
</comment>
<accession>A0A0Q9YWD3</accession>
<dbReference type="GO" id="GO:0004526">
    <property type="term" value="F:ribonuclease P activity"/>
    <property type="evidence" value="ECO:0007669"/>
    <property type="project" value="UniProtKB-UniRule"/>
</dbReference>
<keyword evidence="3 7" id="KW-0540">Nuclease</keyword>
<evidence type="ECO:0000256" key="7">
    <source>
        <dbReference type="HAMAP-Rule" id="MF_00227"/>
    </source>
</evidence>
<evidence type="ECO:0000256" key="6">
    <source>
        <dbReference type="ARBA" id="ARBA00022884"/>
    </source>
</evidence>
<dbReference type="InterPro" id="IPR020568">
    <property type="entry name" value="Ribosomal_Su5_D2-typ_SF"/>
</dbReference>
<sequence length="136" mass="15966">MFFYFWHRIKGLPIIQQQQLCFPKKNRLLVPSDFQQVFKTGRRQKGAMFTIICTANALPYARLGLAIAKRYIPSAVARNRVRRIIRESFRHYQSILGAVDIVVITQKHLEDLKSACLHKELNQQWQLLRASLNKRS</sequence>
<dbReference type="Gene3D" id="3.30.230.10">
    <property type="match status" value="1"/>
</dbReference>
<evidence type="ECO:0000256" key="4">
    <source>
        <dbReference type="ARBA" id="ARBA00022759"/>
    </source>
</evidence>
<reference evidence="9" key="1">
    <citation type="submission" date="2015-09" db="EMBL/GenBank/DDBJ databases">
        <title>Draft Genome Sequences of Two Novel Amoeba-resistant Intranuclear Bacteria, Candidatus Berkiella cookevillensis and Candidatus Berkiella aquae.</title>
        <authorList>
            <person name="Mehari Y.T."/>
            <person name="Arivett B.A."/>
            <person name="Farone A.L."/>
            <person name="Gunderson J.H."/>
            <person name="Farone M.B."/>
        </authorList>
    </citation>
    <scope>NUCLEOTIDE SEQUENCE [LARGE SCALE GENOMIC DNA]</scope>
    <source>
        <strain evidence="9">HT99</strain>
    </source>
</reference>
<dbReference type="STRING" id="295108.HT99x_00451"/>
<dbReference type="Pfam" id="PF00825">
    <property type="entry name" value="Ribonuclease_P"/>
    <property type="match status" value="1"/>
</dbReference>
<protein>
    <recommendedName>
        <fullName evidence="7 8">Ribonuclease P protein component</fullName>
        <shortName evidence="7">RNase P protein</shortName>
        <shortName evidence="7">RNaseP protein</shortName>
        <ecNumber evidence="7 8">3.1.26.5</ecNumber>
    </recommendedName>
    <alternativeName>
        <fullName evidence="7">Protein C5</fullName>
    </alternativeName>
</protein>
<gene>
    <name evidence="7 9" type="primary">rnpA</name>
    <name evidence="9" type="ORF">HT99x_00451</name>
</gene>
<dbReference type="PANTHER" id="PTHR33992:SF1">
    <property type="entry name" value="RIBONUCLEASE P PROTEIN COMPONENT"/>
    <property type="match status" value="1"/>
</dbReference>
<evidence type="ECO:0000256" key="3">
    <source>
        <dbReference type="ARBA" id="ARBA00022722"/>
    </source>
</evidence>
<keyword evidence="5 7" id="KW-0378">Hydrolase</keyword>
<evidence type="ECO:0000256" key="8">
    <source>
        <dbReference type="NCBIfam" id="TIGR00188"/>
    </source>
</evidence>
<comment type="caution">
    <text evidence="9">The sequence shown here is derived from an EMBL/GenBank/DDBJ whole genome shotgun (WGS) entry which is preliminary data.</text>
</comment>
<comment type="function">
    <text evidence="1 7">RNaseP catalyzes the removal of the 5'-leader sequence from pre-tRNA to produce the mature 5'-terminus. It can also cleave other RNA substrates such as 4.5S RNA. The protein component plays an auxiliary but essential role in vivo by binding to the 5'-leader sequence and broadening the substrate specificity of the ribozyme.</text>
</comment>
<dbReference type="EC" id="3.1.26.5" evidence="7 8"/>
<dbReference type="RefSeq" id="WP_083482769.1">
    <property type="nucleotide sequence ID" value="NZ_LKAJ02000001.1"/>
</dbReference>
<dbReference type="GO" id="GO:0000049">
    <property type="term" value="F:tRNA binding"/>
    <property type="evidence" value="ECO:0007669"/>
    <property type="project" value="UniProtKB-UniRule"/>
</dbReference>
<keyword evidence="2 7" id="KW-0819">tRNA processing</keyword>
<comment type="similarity">
    <text evidence="7">Belongs to the RnpA family.</text>
</comment>
<dbReference type="InterPro" id="IPR014721">
    <property type="entry name" value="Ribsml_uS5_D2-typ_fold_subgr"/>
</dbReference>
<dbReference type="NCBIfam" id="TIGR00188">
    <property type="entry name" value="rnpA"/>
    <property type="match status" value="1"/>
</dbReference>
<evidence type="ECO:0000256" key="1">
    <source>
        <dbReference type="ARBA" id="ARBA00002663"/>
    </source>
</evidence>
<dbReference type="GO" id="GO:0030677">
    <property type="term" value="C:ribonuclease P complex"/>
    <property type="evidence" value="ECO:0007669"/>
    <property type="project" value="TreeGrafter"/>
</dbReference>
<dbReference type="HAMAP" id="MF_00227">
    <property type="entry name" value="RNase_P"/>
    <property type="match status" value="1"/>
</dbReference>
<dbReference type="PANTHER" id="PTHR33992">
    <property type="entry name" value="RIBONUCLEASE P PROTEIN COMPONENT"/>
    <property type="match status" value="1"/>
</dbReference>
<dbReference type="InterPro" id="IPR020539">
    <property type="entry name" value="RNase_P_CS"/>
</dbReference>
<comment type="catalytic activity">
    <reaction evidence="7">
        <text>Endonucleolytic cleavage of RNA, removing 5'-extranucleotides from tRNA precursor.</text>
        <dbReference type="EC" id="3.1.26.5"/>
    </reaction>
</comment>
<dbReference type="PROSITE" id="PS00648">
    <property type="entry name" value="RIBONUCLEASE_P"/>
    <property type="match status" value="1"/>
</dbReference>
<dbReference type="GO" id="GO:0001682">
    <property type="term" value="P:tRNA 5'-leader removal"/>
    <property type="evidence" value="ECO:0007669"/>
    <property type="project" value="UniProtKB-UniRule"/>
</dbReference>
<dbReference type="InterPro" id="IPR000100">
    <property type="entry name" value="RNase_P"/>
</dbReference>
<dbReference type="GO" id="GO:0042781">
    <property type="term" value="F:3'-tRNA processing endoribonuclease activity"/>
    <property type="evidence" value="ECO:0007669"/>
    <property type="project" value="TreeGrafter"/>
</dbReference>
<dbReference type="EMBL" id="LKAJ01000002">
    <property type="protein sequence ID" value="KRG22034.1"/>
    <property type="molecule type" value="Genomic_DNA"/>
</dbReference>
<evidence type="ECO:0000256" key="2">
    <source>
        <dbReference type="ARBA" id="ARBA00022694"/>
    </source>
</evidence>
<dbReference type="AlphaFoldDB" id="A0A0Q9YWD3"/>
<name>A0A0Q9YWD3_9GAMM</name>
<proteinExistence type="inferred from homology"/>
<organism evidence="9">
    <name type="scientific">Candidatus Berkiella aquae</name>
    <dbReference type="NCBI Taxonomy" id="295108"/>
    <lineage>
        <taxon>Bacteria</taxon>
        <taxon>Pseudomonadati</taxon>
        <taxon>Pseudomonadota</taxon>
        <taxon>Gammaproteobacteria</taxon>
        <taxon>Candidatus Berkiellales</taxon>
        <taxon>Candidatus Berkiellaceae</taxon>
        <taxon>Candidatus Berkiella</taxon>
    </lineage>
</organism>
<keyword evidence="4 7" id="KW-0255">Endonuclease</keyword>
<dbReference type="SUPFAM" id="SSF54211">
    <property type="entry name" value="Ribosomal protein S5 domain 2-like"/>
    <property type="match status" value="1"/>
</dbReference>
<keyword evidence="6 7" id="KW-0694">RNA-binding</keyword>
<evidence type="ECO:0000256" key="5">
    <source>
        <dbReference type="ARBA" id="ARBA00022801"/>
    </source>
</evidence>